<name>A0A1N7GB89_9RHOB</name>
<dbReference type="OrthoDB" id="8087696at2"/>
<proteinExistence type="predicted"/>
<dbReference type="Gene3D" id="3.10.20.30">
    <property type="match status" value="1"/>
</dbReference>
<dbReference type="Proteomes" id="UP000186019">
    <property type="component" value="Unassembled WGS sequence"/>
</dbReference>
<reference evidence="1 2" key="1">
    <citation type="submission" date="2017-01" db="EMBL/GenBank/DDBJ databases">
        <authorList>
            <person name="Mah S.A."/>
            <person name="Swanson W.J."/>
            <person name="Moy G.W."/>
            <person name="Vacquier V.D."/>
        </authorList>
    </citation>
    <scope>NUCLEOTIDE SEQUENCE [LARGE SCALE GENOMIC DNA]</scope>
    <source>
        <strain evidence="1 2">DSM 29590</strain>
    </source>
</reference>
<dbReference type="SUPFAM" id="SSF54285">
    <property type="entry name" value="MoaD/ThiS"/>
    <property type="match status" value="1"/>
</dbReference>
<protein>
    <submittedName>
        <fullName evidence="1">Molybdopterin converting factor, small subunit</fullName>
    </submittedName>
</protein>
<evidence type="ECO:0000313" key="1">
    <source>
        <dbReference type="EMBL" id="SIS09804.1"/>
    </source>
</evidence>
<dbReference type="CDD" id="cd17040">
    <property type="entry name" value="Ubl_MoaD_like"/>
    <property type="match status" value="1"/>
</dbReference>
<dbReference type="RefSeq" id="WP_076532875.1">
    <property type="nucleotide sequence ID" value="NZ_FOAC01000001.1"/>
</dbReference>
<dbReference type="AlphaFoldDB" id="A0A1N7GB89"/>
<organism evidence="1 2">
    <name type="scientific">Roseovarius nanhaiticus</name>
    <dbReference type="NCBI Taxonomy" id="573024"/>
    <lineage>
        <taxon>Bacteria</taxon>
        <taxon>Pseudomonadati</taxon>
        <taxon>Pseudomonadota</taxon>
        <taxon>Alphaproteobacteria</taxon>
        <taxon>Rhodobacterales</taxon>
        <taxon>Roseobacteraceae</taxon>
        <taxon>Roseovarius</taxon>
    </lineage>
</organism>
<evidence type="ECO:0000313" key="2">
    <source>
        <dbReference type="Proteomes" id="UP000186019"/>
    </source>
</evidence>
<dbReference type="STRING" id="573024.SAMN05216208_0276"/>
<keyword evidence="2" id="KW-1185">Reference proteome</keyword>
<dbReference type="InterPro" id="IPR012675">
    <property type="entry name" value="Beta-grasp_dom_sf"/>
</dbReference>
<gene>
    <name evidence="1" type="ORF">SAMN05421666_1860</name>
</gene>
<accession>A0A1N7GB89</accession>
<dbReference type="InterPro" id="IPR016155">
    <property type="entry name" value="Mopterin_synth/thiamin_S_b"/>
</dbReference>
<dbReference type="Pfam" id="PF02597">
    <property type="entry name" value="ThiS"/>
    <property type="match status" value="1"/>
</dbReference>
<dbReference type="InterPro" id="IPR003749">
    <property type="entry name" value="ThiS/MoaD-like"/>
</dbReference>
<sequence>MVQVKLWGSLRDLAEGQEVVEVEASNFKELLDALAAKHPALKPQIDRGVSLAVDGLVYRNSWFTEVKPDSEVVLMPYMKGG</sequence>
<dbReference type="EMBL" id="FTNV01000001">
    <property type="protein sequence ID" value="SIS09804.1"/>
    <property type="molecule type" value="Genomic_DNA"/>
</dbReference>